<organism evidence="16">
    <name type="scientific">Culex pipiens</name>
    <name type="common">House mosquito</name>
    <dbReference type="NCBI Taxonomy" id="7175"/>
    <lineage>
        <taxon>Eukaryota</taxon>
        <taxon>Metazoa</taxon>
        <taxon>Ecdysozoa</taxon>
        <taxon>Arthropoda</taxon>
        <taxon>Hexapoda</taxon>
        <taxon>Insecta</taxon>
        <taxon>Pterygota</taxon>
        <taxon>Neoptera</taxon>
        <taxon>Endopterygota</taxon>
        <taxon>Diptera</taxon>
        <taxon>Nematocera</taxon>
        <taxon>Culicoidea</taxon>
        <taxon>Culicidae</taxon>
        <taxon>Culicinae</taxon>
        <taxon>Culicini</taxon>
        <taxon>Culex</taxon>
        <taxon>Culex</taxon>
    </lineage>
</organism>
<dbReference type="GO" id="GO:0004252">
    <property type="term" value="F:serine-type endopeptidase activity"/>
    <property type="evidence" value="ECO:0007669"/>
    <property type="project" value="UniProtKB-UniRule"/>
</dbReference>
<feature type="domain" description="Peptidase S1" evidence="14">
    <location>
        <begin position="262"/>
        <end position="504"/>
    </location>
</feature>
<evidence type="ECO:0000256" key="2">
    <source>
        <dbReference type="ARBA" id="ARBA00022525"/>
    </source>
</evidence>
<dbReference type="GO" id="GO:0045087">
    <property type="term" value="P:innate immune response"/>
    <property type="evidence" value="ECO:0007669"/>
    <property type="project" value="UniProtKB-KW"/>
</dbReference>
<feature type="signal peptide" evidence="13">
    <location>
        <begin position="1"/>
        <end position="20"/>
    </location>
</feature>
<feature type="domain" description="Clip" evidence="15">
    <location>
        <begin position="172"/>
        <end position="228"/>
    </location>
</feature>
<evidence type="ECO:0000259" key="14">
    <source>
        <dbReference type="PROSITE" id="PS50240"/>
    </source>
</evidence>
<dbReference type="PANTHER" id="PTHR24260:SF147">
    <property type="entry name" value="EG:BACR7A4.3 PROTEIN-RELATED"/>
    <property type="match status" value="1"/>
</dbReference>
<keyword evidence="9" id="KW-1015">Disulfide bond</keyword>
<keyword evidence="5 13" id="KW-0732">Signal</keyword>
<sequence>MSFVFIKAVVLLTTLLAVQAKQCPSEQDLCVPVQYCAPIYEAIMSDRAQRNATLQEYIWSRTCHTVGVDREPRVCCNRIEVPLGKRCSGASGTPGRCVGPERCELIAKYLERDRRSAAIERTLAENVCFRDGDKDFYCCPEAMVIEANTAPLPMNLVLPPPSTLKIGNAFPSCKDPTGSKGRCVPVRNCDAIHSAFLNERITQDRKMADFVRASSCPSDARDGHSICCATGKPTKKVDFIAHSKAARLGLKHCGTVRLADNILLGSATGLGQFPWMANLMYKRKGALKSLCSGSLIHPRYVLTAAHCMKGNTRPVAVRLGEYDLSSDPDCVDGWCAAKVKEYPIEKLIPNNNFNGFDANYDIALIRLARKVVLVDGEVFPVCLPLTESLMMLKPNRLTVTGWGQTEDQRASNVLLEADLQVVPRTDLCQGESTFCARGRDMAGHCRGDSGGPYQTVVPVGDGSHRFVQFGVVSGGPAGCSVNENRPGVGVMVSYHINWILDNLEN</sequence>
<dbReference type="InterPro" id="IPR051333">
    <property type="entry name" value="CLIP_Serine_Protease"/>
</dbReference>
<evidence type="ECO:0000256" key="4">
    <source>
        <dbReference type="ARBA" id="ARBA00022670"/>
    </source>
</evidence>
<evidence type="ECO:0000256" key="11">
    <source>
        <dbReference type="ARBA" id="ARBA00024195"/>
    </source>
</evidence>
<comment type="similarity">
    <text evidence="11 13">Belongs to the peptidase S1 family. CLIP subfamily.</text>
</comment>
<dbReference type="InterPro" id="IPR001314">
    <property type="entry name" value="Peptidase_S1A"/>
</dbReference>
<keyword evidence="4 12" id="KW-0645">Protease</keyword>
<keyword evidence="7 12" id="KW-0720">Serine protease</keyword>
<dbReference type="FunFam" id="2.40.10.10:FF:000028">
    <property type="entry name" value="Serine protease easter"/>
    <property type="match status" value="1"/>
</dbReference>
<dbReference type="SUPFAM" id="SSF50494">
    <property type="entry name" value="Trypsin-like serine proteases"/>
    <property type="match status" value="1"/>
</dbReference>
<proteinExistence type="inferred from homology"/>
<dbReference type="EC" id="3.4.21.-" evidence="12"/>
<dbReference type="PROSITE" id="PS00135">
    <property type="entry name" value="TRYPSIN_SER"/>
    <property type="match status" value="1"/>
</dbReference>
<evidence type="ECO:0000256" key="12">
    <source>
        <dbReference type="RuleBase" id="RU363034"/>
    </source>
</evidence>
<dbReference type="SMART" id="SM00020">
    <property type="entry name" value="Tryp_SPc"/>
    <property type="match status" value="1"/>
</dbReference>
<dbReference type="InterPro" id="IPR022700">
    <property type="entry name" value="CLIP"/>
</dbReference>
<dbReference type="PROSITE" id="PS00134">
    <property type="entry name" value="TRYPSIN_HIS"/>
    <property type="match status" value="1"/>
</dbReference>
<evidence type="ECO:0000259" key="15">
    <source>
        <dbReference type="PROSITE" id="PS51888"/>
    </source>
</evidence>
<evidence type="ECO:0000256" key="10">
    <source>
        <dbReference type="ARBA" id="ARBA00023180"/>
    </source>
</evidence>
<dbReference type="EMBL" id="HBUE01201064">
    <property type="protein sequence ID" value="CAG6529813.1"/>
    <property type="molecule type" value="Transcribed_RNA"/>
</dbReference>
<dbReference type="GO" id="GO:0006508">
    <property type="term" value="P:proteolysis"/>
    <property type="evidence" value="ECO:0007669"/>
    <property type="project" value="UniProtKB-KW"/>
</dbReference>
<name>A0A8D8JXB6_CULPI</name>
<dbReference type="SMART" id="SM00680">
    <property type="entry name" value="CLIP"/>
    <property type="match status" value="2"/>
</dbReference>
<dbReference type="AlphaFoldDB" id="A0A8D8JXB6"/>
<dbReference type="Pfam" id="PF12032">
    <property type="entry name" value="CLIP"/>
    <property type="match status" value="3"/>
</dbReference>
<dbReference type="PRINTS" id="PR00722">
    <property type="entry name" value="CHYMOTRYPSIN"/>
</dbReference>
<comment type="domain">
    <text evidence="13">The clip domain consists of 35-55 residues which are 'knitted' together usually by 3 conserved disulfide bonds forming a clip-like compact structure.</text>
</comment>
<dbReference type="Pfam" id="PF00089">
    <property type="entry name" value="Trypsin"/>
    <property type="match status" value="1"/>
</dbReference>
<evidence type="ECO:0000256" key="3">
    <source>
        <dbReference type="ARBA" id="ARBA00022588"/>
    </source>
</evidence>
<dbReference type="PANTHER" id="PTHR24260">
    <property type="match status" value="1"/>
</dbReference>
<accession>A0A8D8JXB6</accession>
<evidence type="ECO:0000256" key="5">
    <source>
        <dbReference type="ARBA" id="ARBA00022729"/>
    </source>
</evidence>
<dbReference type="EMBL" id="HBUE01307225">
    <property type="protein sequence ID" value="CAG6581609.1"/>
    <property type="molecule type" value="Transcribed_RNA"/>
</dbReference>
<keyword evidence="10" id="KW-0325">Glycoprotein</keyword>
<dbReference type="InterPro" id="IPR043504">
    <property type="entry name" value="Peptidase_S1_PA_chymotrypsin"/>
</dbReference>
<dbReference type="PROSITE" id="PS50240">
    <property type="entry name" value="TRYPSIN_DOM"/>
    <property type="match status" value="1"/>
</dbReference>
<dbReference type="GO" id="GO:0005576">
    <property type="term" value="C:extracellular region"/>
    <property type="evidence" value="ECO:0007669"/>
    <property type="project" value="UniProtKB-SubCell"/>
</dbReference>
<evidence type="ECO:0000256" key="7">
    <source>
        <dbReference type="ARBA" id="ARBA00022825"/>
    </source>
</evidence>
<dbReference type="InterPro" id="IPR001254">
    <property type="entry name" value="Trypsin_dom"/>
</dbReference>
<keyword evidence="3" id="KW-0399">Innate immunity</keyword>
<comment type="subcellular location">
    <subcellularLocation>
        <location evidence="1 13">Secreted</location>
    </subcellularLocation>
</comment>
<keyword evidence="2 13" id="KW-0964">Secreted</keyword>
<dbReference type="Gene3D" id="2.40.10.10">
    <property type="entry name" value="Trypsin-like serine proteases"/>
    <property type="match status" value="2"/>
</dbReference>
<dbReference type="CDD" id="cd00190">
    <property type="entry name" value="Tryp_SPc"/>
    <property type="match status" value="1"/>
</dbReference>
<dbReference type="PROSITE" id="PS51888">
    <property type="entry name" value="CLIP"/>
    <property type="match status" value="1"/>
</dbReference>
<dbReference type="InterPro" id="IPR009003">
    <property type="entry name" value="Peptidase_S1_PA"/>
</dbReference>
<evidence type="ECO:0000256" key="8">
    <source>
        <dbReference type="ARBA" id="ARBA00022859"/>
    </source>
</evidence>
<dbReference type="InterPro" id="IPR038565">
    <property type="entry name" value="CLIP_sf"/>
</dbReference>
<dbReference type="InterPro" id="IPR018114">
    <property type="entry name" value="TRYPSIN_HIS"/>
</dbReference>
<keyword evidence="6 12" id="KW-0378">Hydrolase</keyword>
<dbReference type="InterPro" id="IPR033116">
    <property type="entry name" value="TRYPSIN_SER"/>
</dbReference>
<keyword evidence="8" id="KW-0391">Immunity</keyword>
<evidence type="ECO:0000256" key="13">
    <source>
        <dbReference type="RuleBase" id="RU366078"/>
    </source>
</evidence>
<evidence type="ECO:0000256" key="6">
    <source>
        <dbReference type="ARBA" id="ARBA00022801"/>
    </source>
</evidence>
<feature type="chain" id="PRO_5033970179" description="CLIP domain-containing serine protease" evidence="13">
    <location>
        <begin position="21"/>
        <end position="505"/>
    </location>
</feature>
<evidence type="ECO:0000256" key="1">
    <source>
        <dbReference type="ARBA" id="ARBA00004613"/>
    </source>
</evidence>
<reference evidence="16" key="1">
    <citation type="submission" date="2021-05" db="EMBL/GenBank/DDBJ databases">
        <authorList>
            <person name="Alioto T."/>
            <person name="Alioto T."/>
            <person name="Gomez Garrido J."/>
        </authorList>
    </citation>
    <scope>NUCLEOTIDE SEQUENCE</scope>
</reference>
<protein>
    <recommendedName>
        <fullName evidence="13">CLIP domain-containing serine protease</fullName>
        <ecNumber evidence="12">3.4.21.-</ecNumber>
    </recommendedName>
</protein>
<evidence type="ECO:0000256" key="9">
    <source>
        <dbReference type="ARBA" id="ARBA00023157"/>
    </source>
</evidence>
<dbReference type="Gene3D" id="3.30.1640.30">
    <property type="match status" value="3"/>
</dbReference>
<evidence type="ECO:0000313" key="16">
    <source>
        <dbReference type="EMBL" id="CAG6581609.1"/>
    </source>
</evidence>